<evidence type="ECO:0000313" key="1">
    <source>
        <dbReference type="EMBL" id="ANJ59512.1"/>
    </source>
</evidence>
<dbReference type="RefSeq" id="YP_010085088.1">
    <property type="nucleotide sequence ID" value="NC_055202.1"/>
</dbReference>
<dbReference type="GeneID" id="65246807"/>
<protein>
    <submittedName>
        <fullName evidence="1">Nucleocapsid</fullName>
    </submittedName>
</protein>
<proteinExistence type="predicted"/>
<reference evidence="1" key="1">
    <citation type="journal article" date="2016" name="Genome Announc.">
        <title>A novel bunyavirus-like virus of trypanosomatid protist parasites.</title>
        <authorList>
            <person name="Akopyants N.S."/>
            <person name="Lye L.-F."/>
            <person name="Dobson D.E."/>
            <person name="Lukes J."/>
            <person name="Beverley S.M."/>
        </authorList>
    </citation>
    <scope>NUCLEOTIDE SEQUENCE [LARGE SCALE GENOMIC DNA]</scope>
    <source>
        <strain evidence="1">LepmorLBV1a-S</strain>
    </source>
</reference>
<organism evidence="1">
    <name type="scientific">Leptomonas moramango virus</name>
    <dbReference type="NCBI Taxonomy" id="1859148"/>
    <lineage>
        <taxon>Viruses</taxon>
        <taxon>Riboviria</taxon>
        <taxon>Orthornavirae</taxon>
        <taxon>Negarnaviricota</taxon>
        <taxon>Polyploviricotina</taxon>
        <taxon>Bunyaviricetes</taxon>
        <taxon>Hareavirales</taxon>
        <taxon>Leishbuviridae</taxon>
        <taxon>Shilevirus</taxon>
        <taxon>Shilevirus leptomonadis</taxon>
    </lineage>
</organism>
<evidence type="ECO:0000313" key="2">
    <source>
        <dbReference type="Proteomes" id="UP000297094"/>
    </source>
</evidence>
<accession>A0A191Z2Z3</accession>
<dbReference type="GO" id="GO:0019013">
    <property type="term" value="C:viral nucleocapsid"/>
    <property type="evidence" value="ECO:0007669"/>
    <property type="project" value="UniProtKB-KW"/>
</dbReference>
<sequence>MTSVFLPFDLELTNALEYKGVSPFETRTKIVAAGKENQGKLVALMVACRGTNIFKIVTKAKDPALSTKIVAISEELSREFAVSLAHIASAFPEVVYDTRIKISSSISVNTLAFLKHNGLTHEKWLLANEEFCKLVGLDFAKFLAVEEVIWKDDSFEKIVGARKPL</sequence>
<keyword evidence="1" id="KW-0946">Virion</keyword>
<dbReference type="EMBL" id="KX280014">
    <property type="protein sequence ID" value="ANJ59512.1"/>
    <property type="molecule type" value="Viral_cRNA"/>
</dbReference>
<keyword evidence="1" id="KW-0543">Viral nucleoprotein</keyword>
<dbReference type="KEGG" id="vg:65246807"/>
<keyword evidence="2" id="KW-1185">Reference proteome</keyword>
<name>A0A191Z2Z3_9VIRU</name>
<dbReference type="Proteomes" id="UP000297094">
    <property type="component" value="Genome"/>
</dbReference>